<feature type="transmembrane region" description="Helical" evidence="7">
    <location>
        <begin position="262"/>
        <end position="289"/>
    </location>
</feature>
<sequence length="318" mass="35285">MPKTYIITPVYNDRQSLDKLLRELAPVHDSHGPIQAVVVDDGSLQEPTITTHLQGHPFEIQLIKLKRNVGHQRAISIGLSHTVRQKDAERIVVLDGDGEDRPENIPQLLDTLQATENADVVVAQRRRREESRVFKVFYQIYKRLFRLLTGKIIQFGNFCAMTPDAARLLVQMDELPMHFPASIIKSGLNIEPVEVDRGKRYFGQSKMNMVSLITHGLSSVAIFTESVLTRIIIFCGMVAATSILLILVALTIKLMGYATPGWFTMAVGALIGLLIQTATITLISLLIAINNKRTSTLTPLKVSSDYISSVEPVTASAE</sequence>
<dbReference type="InterPro" id="IPR029044">
    <property type="entry name" value="Nucleotide-diphossugar_trans"/>
</dbReference>
<evidence type="ECO:0000256" key="1">
    <source>
        <dbReference type="ARBA" id="ARBA00004141"/>
    </source>
</evidence>
<accession>A0A1T2KUD4</accession>
<evidence type="ECO:0000259" key="8">
    <source>
        <dbReference type="Pfam" id="PF00535"/>
    </source>
</evidence>
<dbReference type="OrthoDB" id="9811884at2"/>
<reference evidence="9 10" key="1">
    <citation type="submission" date="2016-11" db="EMBL/GenBank/DDBJ databases">
        <title>Mixed transmission modes and dynamic genome evolution in an obligate animal-bacterial symbiosis.</title>
        <authorList>
            <person name="Russell S.L."/>
            <person name="Corbett-Detig R.B."/>
            <person name="Cavanaugh C.M."/>
        </authorList>
    </citation>
    <scope>NUCLEOTIDE SEQUENCE [LARGE SCALE GENOMIC DNA]</scope>
    <source>
        <strain evidence="9">Se-Cadez</strain>
    </source>
</reference>
<keyword evidence="4 7" id="KW-0812">Transmembrane</keyword>
<dbReference type="Pfam" id="PF00535">
    <property type="entry name" value="Glycos_transf_2"/>
    <property type="match status" value="1"/>
</dbReference>
<dbReference type="Gene3D" id="3.90.550.10">
    <property type="entry name" value="Spore Coat Polysaccharide Biosynthesis Protein SpsA, Chain A"/>
    <property type="match status" value="1"/>
</dbReference>
<dbReference type="PANTHER" id="PTHR48090">
    <property type="entry name" value="UNDECAPRENYL-PHOSPHATE 4-DEOXY-4-FORMAMIDO-L-ARABINOSE TRANSFERASE-RELATED"/>
    <property type="match status" value="1"/>
</dbReference>
<dbReference type="InterPro" id="IPR050256">
    <property type="entry name" value="Glycosyltransferase_2"/>
</dbReference>
<organism evidence="9 10">
    <name type="scientific">Solemya velesiana gill symbiont</name>
    <dbReference type="NCBI Taxonomy" id="1918948"/>
    <lineage>
        <taxon>Bacteria</taxon>
        <taxon>Pseudomonadati</taxon>
        <taxon>Pseudomonadota</taxon>
        <taxon>Gammaproteobacteria</taxon>
        <taxon>sulfur-oxidizing symbionts</taxon>
    </lineage>
</organism>
<keyword evidence="10" id="KW-1185">Reference proteome</keyword>
<evidence type="ECO:0000256" key="7">
    <source>
        <dbReference type="SAM" id="Phobius"/>
    </source>
</evidence>
<dbReference type="SUPFAM" id="SSF53448">
    <property type="entry name" value="Nucleotide-diphospho-sugar transferases"/>
    <property type="match status" value="1"/>
</dbReference>
<evidence type="ECO:0000256" key="5">
    <source>
        <dbReference type="ARBA" id="ARBA00022989"/>
    </source>
</evidence>
<evidence type="ECO:0000313" key="9">
    <source>
        <dbReference type="EMBL" id="OOZ36467.1"/>
    </source>
</evidence>
<evidence type="ECO:0000256" key="6">
    <source>
        <dbReference type="ARBA" id="ARBA00023136"/>
    </source>
</evidence>
<name>A0A1T2KUD4_9GAMM</name>
<keyword evidence="5 7" id="KW-1133">Transmembrane helix</keyword>
<keyword evidence="2" id="KW-0328">Glycosyltransferase</keyword>
<evidence type="ECO:0000256" key="4">
    <source>
        <dbReference type="ARBA" id="ARBA00022692"/>
    </source>
</evidence>
<comment type="caution">
    <text evidence="9">The sequence shown here is derived from an EMBL/GenBank/DDBJ whole genome shotgun (WGS) entry which is preliminary data.</text>
</comment>
<dbReference type="GO" id="GO:0005886">
    <property type="term" value="C:plasma membrane"/>
    <property type="evidence" value="ECO:0007669"/>
    <property type="project" value="TreeGrafter"/>
</dbReference>
<evidence type="ECO:0000256" key="3">
    <source>
        <dbReference type="ARBA" id="ARBA00022679"/>
    </source>
</evidence>
<proteinExistence type="predicted"/>
<comment type="subcellular location">
    <subcellularLocation>
        <location evidence="1">Membrane</location>
        <topology evidence="1">Multi-pass membrane protein</topology>
    </subcellularLocation>
</comment>
<dbReference type="GO" id="GO:0016757">
    <property type="term" value="F:glycosyltransferase activity"/>
    <property type="evidence" value="ECO:0007669"/>
    <property type="project" value="UniProtKB-KW"/>
</dbReference>
<dbReference type="EMBL" id="MPRJ01000038">
    <property type="protein sequence ID" value="OOZ36467.1"/>
    <property type="molecule type" value="Genomic_DNA"/>
</dbReference>
<dbReference type="RefSeq" id="WP_078487127.1">
    <property type="nucleotide sequence ID" value="NZ_MPRJ01000038.1"/>
</dbReference>
<protein>
    <recommendedName>
        <fullName evidence="8">Glycosyltransferase 2-like domain-containing protein</fullName>
    </recommendedName>
</protein>
<keyword evidence="6 7" id="KW-0472">Membrane</keyword>
<keyword evidence="3" id="KW-0808">Transferase</keyword>
<feature type="domain" description="Glycosyltransferase 2-like" evidence="8">
    <location>
        <begin position="6"/>
        <end position="139"/>
    </location>
</feature>
<evidence type="ECO:0000256" key="2">
    <source>
        <dbReference type="ARBA" id="ARBA00022676"/>
    </source>
</evidence>
<gene>
    <name evidence="9" type="ORF">BOW51_07065</name>
</gene>
<feature type="transmembrane region" description="Helical" evidence="7">
    <location>
        <begin position="230"/>
        <end position="250"/>
    </location>
</feature>
<evidence type="ECO:0000313" key="10">
    <source>
        <dbReference type="Proteomes" id="UP000190896"/>
    </source>
</evidence>
<dbReference type="InterPro" id="IPR001173">
    <property type="entry name" value="Glyco_trans_2-like"/>
</dbReference>
<dbReference type="AlphaFoldDB" id="A0A1T2KUD4"/>
<dbReference type="PANTHER" id="PTHR48090:SF1">
    <property type="entry name" value="PROPHAGE BACTOPRENOL GLUCOSYL TRANSFERASE HOMOLOG"/>
    <property type="match status" value="1"/>
</dbReference>
<dbReference type="Proteomes" id="UP000190896">
    <property type="component" value="Unassembled WGS sequence"/>
</dbReference>